<feature type="compositionally biased region" description="Basic and acidic residues" evidence="1">
    <location>
        <begin position="103"/>
        <end position="112"/>
    </location>
</feature>
<dbReference type="KEGG" id="cmos:111446618"/>
<feature type="compositionally biased region" description="Low complexity" evidence="1">
    <location>
        <begin position="116"/>
        <end position="149"/>
    </location>
</feature>
<feature type="region of interest" description="Disordered" evidence="1">
    <location>
        <begin position="94"/>
        <end position="149"/>
    </location>
</feature>
<protein>
    <submittedName>
        <fullName evidence="3">Uncharacterized protein LOC111446618 isoform X1</fullName>
    </submittedName>
</protein>
<sequence length="265" mass="29661">MDSFAATKSKKKFFPCFRSTASSGPVRTVRGMNAADEQVFPFMAVEERNGMMLHNVQPFDGCGNVSGRQKKGGGGGALSRALKAVLFGTSLAKKIRKKKRKQKENSNEENQRRRLLSSISSRSSDPNFRNSSTCSSRTSAPFSSASFCSSSPTSPEIKEISFRFHPTASNRLFRQINLRKTSRCWFVLLVGLLSLVLWEKIGATVCTSIWILCFHFYRREIGFRSPDDKASAAAMSSDEYKKRTILEGFLNRDRSAVRNSITHID</sequence>
<dbReference type="RefSeq" id="XP_022941268.1">
    <property type="nucleotide sequence ID" value="XM_023085500.1"/>
</dbReference>
<accession>A0A6J1FRN0</accession>
<reference evidence="3" key="1">
    <citation type="submission" date="2025-08" db="UniProtKB">
        <authorList>
            <consortium name="RefSeq"/>
        </authorList>
    </citation>
    <scope>IDENTIFICATION</scope>
    <source>
        <tissue evidence="3">Young leaves</tissue>
    </source>
</reference>
<organism evidence="2 3">
    <name type="scientific">Cucurbita moschata</name>
    <name type="common">Winter crookneck squash</name>
    <name type="synonym">Cucurbita pepo var. moschata</name>
    <dbReference type="NCBI Taxonomy" id="3662"/>
    <lineage>
        <taxon>Eukaryota</taxon>
        <taxon>Viridiplantae</taxon>
        <taxon>Streptophyta</taxon>
        <taxon>Embryophyta</taxon>
        <taxon>Tracheophyta</taxon>
        <taxon>Spermatophyta</taxon>
        <taxon>Magnoliopsida</taxon>
        <taxon>eudicotyledons</taxon>
        <taxon>Gunneridae</taxon>
        <taxon>Pentapetalae</taxon>
        <taxon>rosids</taxon>
        <taxon>fabids</taxon>
        <taxon>Cucurbitales</taxon>
        <taxon>Cucurbitaceae</taxon>
        <taxon>Cucurbiteae</taxon>
        <taxon>Cucurbita</taxon>
    </lineage>
</organism>
<keyword evidence="2" id="KW-1185">Reference proteome</keyword>
<dbReference type="GeneID" id="111446618"/>
<evidence type="ECO:0000313" key="2">
    <source>
        <dbReference type="Proteomes" id="UP000504609"/>
    </source>
</evidence>
<dbReference type="InterPro" id="IPR040411">
    <property type="entry name" value="At5g23160-like"/>
</dbReference>
<name>A0A6J1FRN0_CUCMO</name>
<proteinExistence type="predicted"/>
<evidence type="ECO:0000256" key="1">
    <source>
        <dbReference type="SAM" id="MobiDB-lite"/>
    </source>
</evidence>
<gene>
    <name evidence="3" type="primary">LOC111446618</name>
</gene>
<dbReference type="PANTHER" id="PTHR34379:SF6">
    <property type="entry name" value="PROTEIN 3F"/>
    <property type="match status" value="1"/>
</dbReference>
<dbReference type="AlphaFoldDB" id="A0A6J1FRN0"/>
<dbReference type="Proteomes" id="UP000504609">
    <property type="component" value="Unplaced"/>
</dbReference>
<dbReference type="PANTHER" id="PTHR34379">
    <property type="entry name" value="OS07G0553800 PROTEIN"/>
    <property type="match status" value="1"/>
</dbReference>
<evidence type="ECO:0000313" key="3">
    <source>
        <dbReference type="RefSeq" id="XP_022941268.1"/>
    </source>
</evidence>